<evidence type="ECO:0000313" key="1">
    <source>
        <dbReference type="EMBL" id="RJY34173.1"/>
    </source>
</evidence>
<organism evidence="1 2">
    <name type="scientific">Legionella pneumophila subsp. pneumophila</name>
    <dbReference type="NCBI Taxonomy" id="91891"/>
    <lineage>
        <taxon>Bacteria</taxon>
        <taxon>Pseudomonadati</taxon>
        <taxon>Pseudomonadota</taxon>
        <taxon>Gammaproteobacteria</taxon>
        <taxon>Legionellales</taxon>
        <taxon>Legionellaceae</taxon>
        <taxon>Legionella</taxon>
    </lineage>
</organism>
<protein>
    <submittedName>
        <fullName evidence="1">Uncharacterized protein</fullName>
    </submittedName>
</protein>
<reference evidence="1 2" key="1">
    <citation type="submission" date="2018-08" db="EMBL/GenBank/DDBJ databases">
        <title>Genome Sequences of Legionella pneumophila subsp. pneumophila Isolates, Recovered from a Drinking Water System in a Large Builging.</title>
        <authorList>
            <person name="Gomez-Alvarez V."/>
            <person name="Boczek L."/>
            <person name="King D."/>
            <person name="Pemberton A."/>
            <person name="Pfaller S."/>
            <person name="Rodgers M."/>
            <person name="Santodomingo J."/>
            <person name="Revetta R."/>
        </authorList>
    </citation>
    <scope>NUCLEOTIDE SEQUENCE [LARGE SCALE GENOMIC DNA]</scope>
    <source>
        <strain evidence="1 2">L01C.1</strain>
    </source>
</reference>
<accession>A0A3A6UN04</accession>
<proteinExistence type="predicted"/>
<dbReference type="EMBL" id="QWDR01000001">
    <property type="protein sequence ID" value="RJY34173.1"/>
    <property type="molecule type" value="Genomic_DNA"/>
</dbReference>
<sequence length="101" mass="11910">MVLIHQYHTVCHLFSKFYRARIDRFSGIINLKIEVTNRDFSEHRCLEKLLWFIINVKLAMPFNAKPLRVNKVKRKASLIYSISTEVNINDENLYHCSGQNG</sequence>
<name>A0A3A6UN04_LEGPN</name>
<dbReference type="Proteomes" id="UP000277145">
    <property type="component" value="Unassembled WGS sequence"/>
</dbReference>
<gene>
    <name evidence="1" type="ORF">D1H98_05110</name>
</gene>
<comment type="caution">
    <text evidence="1">The sequence shown here is derived from an EMBL/GenBank/DDBJ whole genome shotgun (WGS) entry which is preliminary data.</text>
</comment>
<dbReference type="AlphaFoldDB" id="A0A3A6UN04"/>
<evidence type="ECO:0000313" key="2">
    <source>
        <dbReference type="Proteomes" id="UP000277145"/>
    </source>
</evidence>